<feature type="domain" description="J" evidence="1">
    <location>
        <begin position="105"/>
        <end position="161"/>
    </location>
</feature>
<proteinExistence type="predicted"/>
<sequence>MPRYGHLTSYTTLAQTKQDIKDTFRKWPEIEQYDIKMSLREAEVIFWTNSHPTSLKCDRFYDVETNLRAIYLVLEPTRLAAQRGILQELAAAAAALLPAGNPKRQPHEVLGIAENADIDIAEAVHRTLAKRHHPDVGGSNEKMQEINDALAEFKRAREKAT</sequence>
<comment type="caution">
    <text evidence="2">The sequence shown here is derived from an EMBL/GenBank/DDBJ whole genome shotgun (WGS) entry which is preliminary data.</text>
</comment>
<dbReference type="CDD" id="cd06257">
    <property type="entry name" value="DnaJ"/>
    <property type="match status" value="1"/>
</dbReference>
<dbReference type="PROSITE" id="PS50076">
    <property type="entry name" value="DNAJ_2"/>
    <property type="match status" value="1"/>
</dbReference>
<dbReference type="SUPFAM" id="SSF46565">
    <property type="entry name" value="Chaperone J-domain"/>
    <property type="match status" value="1"/>
</dbReference>
<dbReference type="InterPro" id="IPR036869">
    <property type="entry name" value="J_dom_sf"/>
</dbReference>
<protein>
    <recommendedName>
        <fullName evidence="1">J domain-containing protein</fullName>
    </recommendedName>
</protein>
<name>A0A0F9EHW5_9ZZZZ</name>
<evidence type="ECO:0000259" key="1">
    <source>
        <dbReference type="PROSITE" id="PS50076"/>
    </source>
</evidence>
<gene>
    <name evidence="2" type="ORF">LCGC14_2365270</name>
</gene>
<dbReference type="Gene3D" id="1.10.287.110">
    <property type="entry name" value="DnaJ domain"/>
    <property type="match status" value="1"/>
</dbReference>
<dbReference type="SMART" id="SM00271">
    <property type="entry name" value="DnaJ"/>
    <property type="match status" value="1"/>
</dbReference>
<reference evidence="2" key="1">
    <citation type="journal article" date="2015" name="Nature">
        <title>Complex archaea that bridge the gap between prokaryotes and eukaryotes.</title>
        <authorList>
            <person name="Spang A."/>
            <person name="Saw J.H."/>
            <person name="Jorgensen S.L."/>
            <person name="Zaremba-Niedzwiedzka K."/>
            <person name="Martijn J."/>
            <person name="Lind A.E."/>
            <person name="van Eijk R."/>
            <person name="Schleper C."/>
            <person name="Guy L."/>
            <person name="Ettema T.J."/>
        </authorList>
    </citation>
    <scope>NUCLEOTIDE SEQUENCE</scope>
</reference>
<dbReference type="AlphaFoldDB" id="A0A0F9EHW5"/>
<dbReference type="InterPro" id="IPR001623">
    <property type="entry name" value="DnaJ_domain"/>
</dbReference>
<evidence type="ECO:0000313" key="2">
    <source>
        <dbReference type="EMBL" id="KKL44480.1"/>
    </source>
</evidence>
<accession>A0A0F9EHW5</accession>
<organism evidence="2">
    <name type="scientific">marine sediment metagenome</name>
    <dbReference type="NCBI Taxonomy" id="412755"/>
    <lineage>
        <taxon>unclassified sequences</taxon>
        <taxon>metagenomes</taxon>
        <taxon>ecological metagenomes</taxon>
    </lineage>
</organism>
<dbReference type="EMBL" id="LAZR01034744">
    <property type="protein sequence ID" value="KKL44480.1"/>
    <property type="molecule type" value="Genomic_DNA"/>
</dbReference>